<evidence type="ECO:0000313" key="2">
    <source>
        <dbReference type="EMBL" id="MDB9007117.1"/>
    </source>
</evidence>
<dbReference type="SMART" id="SM00530">
    <property type="entry name" value="HTH_XRE"/>
    <property type="match status" value="1"/>
</dbReference>
<dbReference type="Proteomes" id="UP001210126">
    <property type="component" value="Unassembled WGS sequence"/>
</dbReference>
<sequence>MVHLERIKELCEKKNVTMKQAAVELGMTEQSLHKIIKANSTKIDTLLSIAQYFNVEPAYFFDNYSAGASDGVYISKEELEGLIKKVIAYSIHGFGMVKLEWDTKEQKFNSYFDILKKQYSPDASDLKYISSMLETDIHITDEATPKDVARVLMTKDEFDFTSTYYYGIRKMEVQEELQKLTAFLDKHNIPISDSIKKDIDELKGRIKYYEGKSIIGNNKI</sequence>
<gene>
    <name evidence="3" type="ORF">PDLFYP31_03860</name>
    <name evidence="2" type="ORF">PN599_19215</name>
</gene>
<name>A0A6N3HDZ3_PARDI</name>
<dbReference type="Pfam" id="PF01381">
    <property type="entry name" value="HTH_3"/>
    <property type="match status" value="1"/>
</dbReference>
<evidence type="ECO:0000259" key="1">
    <source>
        <dbReference type="PROSITE" id="PS50943"/>
    </source>
</evidence>
<dbReference type="EMBL" id="JAQMPJ010000028">
    <property type="protein sequence ID" value="MDB9007117.1"/>
    <property type="molecule type" value="Genomic_DNA"/>
</dbReference>
<dbReference type="RefSeq" id="WP_009018277.1">
    <property type="nucleotide sequence ID" value="NZ_CACRUW010000031.1"/>
</dbReference>
<reference evidence="3" key="1">
    <citation type="submission" date="2019-11" db="EMBL/GenBank/DDBJ databases">
        <authorList>
            <person name="Feng L."/>
        </authorList>
    </citation>
    <scope>NUCLEOTIDE SEQUENCE</scope>
    <source>
        <strain evidence="3">PdistasonisLFYP31</strain>
    </source>
</reference>
<dbReference type="CDD" id="cd00093">
    <property type="entry name" value="HTH_XRE"/>
    <property type="match status" value="1"/>
</dbReference>
<dbReference type="InterPro" id="IPR010982">
    <property type="entry name" value="Lambda_DNA-bd_dom_sf"/>
</dbReference>
<accession>A0A6N3HDZ3</accession>
<evidence type="ECO:0000313" key="3">
    <source>
        <dbReference type="EMBL" id="VYU74688.1"/>
    </source>
</evidence>
<protein>
    <submittedName>
        <fullName evidence="3">Helix-turn-helix domain protein</fullName>
    </submittedName>
    <submittedName>
        <fullName evidence="2">Helix-turn-helix transcriptional regulator</fullName>
    </submittedName>
</protein>
<feature type="domain" description="HTH cro/C1-type" evidence="1">
    <location>
        <begin position="7"/>
        <end position="60"/>
    </location>
</feature>
<dbReference type="EMBL" id="CACRUW010000031">
    <property type="protein sequence ID" value="VYU74688.1"/>
    <property type="molecule type" value="Genomic_DNA"/>
</dbReference>
<dbReference type="PROSITE" id="PS50943">
    <property type="entry name" value="HTH_CROC1"/>
    <property type="match status" value="1"/>
</dbReference>
<dbReference type="InterPro" id="IPR001387">
    <property type="entry name" value="Cro/C1-type_HTH"/>
</dbReference>
<proteinExistence type="predicted"/>
<dbReference type="Gene3D" id="1.10.260.40">
    <property type="entry name" value="lambda repressor-like DNA-binding domains"/>
    <property type="match status" value="1"/>
</dbReference>
<organism evidence="3">
    <name type="scientific">Parabacteroides distasonis</name>
    <dbReference type="NCBI Taxonomy" id="823"/>
    <lineage>
        <taxon>Bacteria</taxon>
        <taxon>Pseudomonadati</taxon>
        <taxon>Bacteroidota</taxon>
        <taxon>Bacteroidia</taxon>
        <taxon>Bacteroidales</taxon>
        <taxon>Tannerellaceae</taxon>
        <taxon>Parabacteroides</taxon>
    </lineage>
</organism>
<dbReference type="GO" id="GO:0003677">
    <property type="term" value="F:DNA binding"/>
    <property type="evidence" value="ECO:0007669"/>
    <property type="project" value="InterPro"/>
</dbReference>
<reference evidence="2" key="2">
    <citation type="submission" date="2023-01" db="EMBL/GenBank/DDBJ databases">
        <title>Human gut microbiome strain richness.</title>
        <authorList>
            <person name="Chen-Liaw A."/>
        </authorList>
    </citation>
    <scope>NUCLEOTIDE SEQUENCE</scope>
    <source>
        <strain evidence="2">RTP21484st1_E5_RTP21484_190118</strain>
    </source>
</reference>
<dbReference type="AlphaFoldDB" id="A0A6N3HDZ3"/>
<dbReference type="SUPFAM" id="SSF47413">
    <property type="entry name" value="lambda repressor-like DNA-binding domains"/>
    <property type="match status" value="1"/>
</dbReference>